<dbReference type="PANTHER" id="PTHR32217">
    <property type="entry name" value="LYMPHOCYTE ANTIGEN 6H"/>
    <property type="match status" value="1"/>
</dbReference>
<keyword evidence="8" id="KW-0449">Lipoprotein</keyword>
<keyword evidence="5" id="KW-0472">Membrane</keyword>
<name>A0A8J6A7S1_GALPY</name>
<protein>
    <submittedName>
        <fullName evidence="11">Lymphocyte antigen 6L</fullName>
    </submittedName>
</protein>
<evidence type="ECO:0000313" key="12">
    <source>
        <dbReference type="Proteomes" id="UP000700334"/>
    </source>
</evidence>
<keyword evidence="2" id="KW-1003">Cell membrane</keyword>
<evidence type="ECO:0000256" key="2">
    <source>
        <dbReference type="ARBA" id="ARBA00022475"/>
    </source>
</evidence>
<feature type="compositionally biased region" description="Low complexity" evidence="9">
    <location>
        <begin position="1"/>
        <end position="15"/>
    </location>
</feature>
<dbReference type="EMBL" id="JAGFMF010011709">
    <property type="protein sequence ID" value="KAG8515398.1"/>
    <property type="molecule type" value="Genomic_DNA"/>
</dbReference>
<keyword evidence="6" id="KW-1015">Disulfide bond</keyword>
<dbReference type="PANTHER" id="PTHR32217:SF2">
    <property type="entry name" value="LYMPHOCYTE ANTIGEN 6L"/>
    <property type="match status" value="1"/>
</dbReference>
<sequence>MQRLTGAQAGAALLGERPLDHEPRDAVDRTLLGRGLRGAGLGRPGQVWKEGPEGAGAVHEPAAMAPLAPVLWALLASAQLGASTPAPGVNLSCHRCFKAPGRARCPPSPCRPSDRVCVSHIVVLSVRSRTKLLLSKGCAPRCPNTNSRVQWSAGVFTQGSIWRQCCAASLCNGAAGPRGGPWAQGALLLRVGLGLLWALL</sequence>
<dbReference type="Proteomes" id="UP000700334">
    <property type="component" value="Unassembled WGS sequence"/>
</dbReference>
<dbReference type="InterPro" id="IPR045860">
    <property type="entry name" value="Snake_toxin-like_sf"/>
</dbReference>
<evidence type="ECO:0000256" key="8">
    <source>
        <dbReference type="ARBA" id="ARBA00023288"/>
    </source>
</evidence>
<keyword evidence="12" id="KW-1185">Reference proteome</keyword>
<keyword evidence="3" id="KW-0336">GPI-anchor</keyword>
<evidence type="ECO:0000256" key="3">
    <source>
        <dbReference type="ARBA" id="ARBA00022622"/>
    </source>
</evidence>
<dbReference type="GO" id="GO:0005886">
    <property type="term" value="C:plasma membrane"/>
    <property type="evidence" value="ECO:0007669"/>
    <property type="project" value="UniProtKB-SubCell"/>
</dbReference>
<feature type="domain" description="UPAR/Ly6" evidence="10">
    <location>
        <begin position="91"/>
        <end position="185"/>
    </location>
</feature>
<dbReference type="GO" id="GO:0098552">
    <property type="term" value="C:side of membrane"/>
    <property type="evidence" value="ECO:0007669"/>
    <property type="project" value="UniProtKB-KW"/>
</dbReference>
<accession>A0A8J6A7S1</accession>
<dbReference type="InterPro" id="IPR016054">
    <property type="entry name" value="LY6_UPA_recep-like"/>
</dbReference>
<dbReference type="SMART" id="SM00134">
    <property type="entry name" value="LU"/>
    <property type="match status" value="1"/>
</dbReference>
<dbReference type="OrthoDB" id="9799742at2759"/>
<evidence type="ECO:0000256" key="4">
    <source>
        <dbReference type="ARBA" id="ARBA00022729"/>
    </source>
</evidence>
<comment type="subcellular location">
    <subcellularLocation>
        <location evidence="1">Cell membrane</location>
        <topology evidence="1">Lipid-anchor</topology>
        <topology evidence="1">GPI-anchor</topology>
    </subcellularLocation>
</comment>
<proteinExistence type="predicted"/>
<evidence type="ECO:0000256" key="6">
    <source>
        <dbReference type="ARBA" id="ARBA00023157"/>
    </source>
</evidence>
<evidence type="ECO:0000256" key="1">
    <source>
        <dbReference type="ARBA" id="ARBA00004609"/>
    </source>
</evidence>
<evidence type="ECO:0000256" key="7">
    <source>
        <dbReference type="ARBA" id="ARBA00023180"/>
    </source>
</evidence>
<evidence type="ECO:0000256" key="9">
    <source>
        <dbReference type="SAM" id="MobiDB-lite"/>
    </source>
</evidence>
<dbReference type="InterPro" id="IPR051445">
    <property type="entry name" value="LY6H/LY6L_nAChR_modulators"/>
</dbReference>
<dbReference type="Gene3D" id="2.10.60.10">
    <property type="entry name" value="CD59"/>
    <property type="match status" value="1"/>
</dbReference>
<evidence type="ECO:0000313" key="11">
    <source>
        <dbReference type="EMBL" id="KAG8515398.1"/>
    </source>
</evidence>
<dbReference type="SUPFAM" id="SSF57302">
    <property type="entry name" value="Snake toxin-like"/>
    <property type="match status" value="1"/>
</dbReference>
<dbReference type="AlphaFoldDB" id="A0A8J6A7S1"/>
<reference evidence="11" key="1">
    <citation type="journal article" date="2021" name="Evol. Appl.">
        <title>The genome of the Pyrenean desman and the effects of bottlenecks and inbreeding on the genomic landscape of an endangered species.</title>
        <authorList>
            <person name="Escoda L."/>
            <person name="Castresana J."/>
        </authorList>
    </citation>
    <scope>NUCLEOTIDE SEQUENCE</scope>
    <source>
        <strain evidence="11">IBE-C5619</strain>
    </source>
</reference>
<feature type="region of interest" description="Disordered" evidence="9">
    <location>
        <begin position="1"/>
        <end position="24"/>
    </location>
</feature>
<dbReference type="CDD" id="cd23551">
    <property type="entry name" value="TFP_LU_ECD_Ly6L"/>
    <property type="match status" value="1"/>
</dbReference>
<evidence type="ECO:0000259" key="10">
    <source>
        <dbReference type="SMART" id="SM00134"/>
    </source>
</evidence>
<comment type="caution">
    <text evidence="11">The sequence shown here is derived from an EMBL/GenBank/DDBJ whole genome shotgun (WGS) entry which is preliminary data.</text>
</comment>
<keyword evidence="4" id="KW-0732">Signal</keyword>
<evidence type="ECO:0000256" key="5">
    <source>
        <dbReference type="ARBA" id="ARBA00023136"/>
    </source>
</evidence>
<gene>
    <name evidence="11" type="ORF">J0S82_019175</name>
</gene>
<organism evidence="11 12">
    <name type="scientific">Galemys pyrenaicus</name>
    <name type="common">Iberian desman</name>
    <name type="synonym">Pyrenean desman</name>
    <dbReference type="NCBI Taxonomy" id="202257"/>
    <lineage>
        <taxon>Eukaryota</taxon>
        <taxon>Metazoa</taxon>
        <taxon>Chordata</taxon>
        <taxon>Craniata</taxon>
        <taxon>Vertebrata</taxon>
        <taxon>Euteleostomi</taxon>
        <taxon>Mammalia</taxon>
        <taxon>Eutheria</taxon>
        <taxon>Laurasiatheria</taxon>
        <taxon>Eulipotyphla</taxon>
        <taxon>Talpidae</taxon>
        <taxon>Galemys</taxon>
    </lineage>
</organism>
<dbReference type="Pfam" id="PF00021">
    <property type="entry name" value="UPAR_LY6"/>
    <property type="match status" value="1"/>
</dbReference>
<keyword evidence="7" id="KW-0325">Glycoprotein</keyword>